<evidence type="ECO:0000259" key="5">
    <source>
        <dbReference type="PROSITE" id="PS51015"/>
    </source>
</evidence>
<dbReference type="GO" id="GO:0003690">
    <property type="term" value="F:double-stranded DNA binding"/>
    <property type="evidence" value="ECO:0000318"/>
    <property type="project" value="GO_Central"/>
</dbReference>
<evidence type="ECO:0000256" key="1">
    <source>
        <dbReference type="ARBA" id="ARBA00004584"/>
    </source>
</evidence>
<sequence length="523" mass="58409">MSSECRSTWSCNSRTSTQCLLKSKHRRVDATCEFPRGCGRFPVVMDSSDSEDGIGDHSQFLKHRVVQVVPRKYPPPRILKGSFVQRDFPSAFQQQDLLSASKEGLQKVVSATKPMEKAAAEIAGRKCPSLGMNSSDCDDISDHGQFPQNPTMSKASSVQRDFSSGFGRQDFHSASKEGLLNTVSASNPKEKAAAEAASRKCHSPGILTDFLAKQIRPAAKQNMSSVSNDISTNDRRKQNSVSQENIITNSCGNQNTGSVSNDIFLRNGKNATRVAGFRPKRRFNVTLGNKETGQCHQKSSARCDEVKKVLRLFHQVLAKLWKENARKPKMEKDYNIPRHAALFLKDHKKWINTSKRVGPVPGVNIGDKFRFQAELNVIGLHCHFYNGIDYMKKNGISLATSIVVSERYANNMESSNVLIYSGSGGNPAVRGQQPLKDQKLERGNLALKHSMDCKTPVRVICKVKLKSPQAASFEGTCKRKNLNPIYVYDGLFTVEKFWEERGEFGKLVYKFKLKRNLDQPQLP</sequence>
<dbReference type="PANTHER" id="PTHR45660">
    <property type="entry name" value="HISTONE-LYSINE N-METHYLTRANSFERASE SETMAR"/>
    <property type="match status" value="1"/>
</dbReference>
<dbReference type="Gramene" id="Potri.012G115500.2.v4.1">
    <property type="protein sequence ID" value="Potri.012G115500.2.v4.1"/>
    <property type="gene ID" value="Potri.012G115500.v4.1"/>
</dbReference>
<dbReference type="InterPro" id="IPR015947">
    <property type="entry name" value="PUA-like_sf"/>
</dbReference>
<feature type="region of interest" description="Disordered" evidence="4">
    <location>
        <begin position="219"/>
        <end position="253"/>
    </location>
</feature>
<feature type="region of interest" description="Disordered" evidence="4">
    <location>
        <begin position="142"/>
        <end position="168"/>
    </location>
</feature>
<dbReference type="EMBL" id="CM009301">
    <property type="protein sequence ID" value="RQO98608.1"/>
    <property type="molecule type" value="Genomic_DNA"/>
</dbReference>
<name>A0A3N7HCJ8_POPTR</name>
<dbReference type="SMART" id="SM00466">
    <property type="entry name" value="SRA"/>
    <property type="match status" value="1"/>
</dbReference>
<dbReference type="GO" id="GO:0042054">
    <property type="term" value="F:histone methyltransferase activity"/>
    <property type="evidence" value="ECO:0000318"/>
    <property type="project" value="GO_Central"/>
</dbReference>
<dbReference type="InterPro" id="IPR051357">
    <property type="entry name" value="H3K9_HMTase_SUVAR3-9"/>
</dbReference>
<dbReference type="GO" id="GO:0005634">
    <property type="term" value="C:nucleus"/>
    <property type="evidence" value="ECO:0007669"/>
    <property type="project" value="UniProtKB-SubCell"/>
</dbReference>
<dbReference type="InterPro" id="IPR003105">
    <property type="entry name" value="SRA_YDG"/>
</dbReference>
<comment type="subcellular location">
    <subcellularLocation>
        <location evidence="1">Chromosome</location>
        <location evidence="1">Centromere</location>
    </subcellularLocation>
    <subcellularLocation>
        <location evidence="3">Nucleus</location>
    </subcellularLocation>
</comment>
<feature type="compositionally biased region" description="Polar residues" evidence="4">
    <location>
        <begin position="146"/>
        <end position="162"/>
    </location>
</feature>
<dbReference type="AlphaFoldDB" id="A0A3N7HCJ8"/>
<feature type="compositionally biased region" description="Polar residues" evidence="4">
    <location>
        <begin position="239"/>
        <end position="253"/>
    </location>
</feature>
<keyword evidence="2 3" id="KW-0539">Nucleus</keyword>
<dbReference type="STRING" id="3694.A0A3N7HCJ8"/>
<feature type="compositionally biased region" description="Polar residues" evidence="4">
    <location>
        <begin position="221"/>
        <end position="231"/>
    </location>
</feature>
<dbReference type="OrthoDB" id="835793at2759"/>
<dbReference type="Pfam" id="PF02182">
    <property type="entry name" value="SAD_SRA"/>
    <property type="match status" value="1"/>
</dbReference>
<evidence type="ECO:0000313" key="7">
    <source>
        <dbReference type="Proteomes" id="UP000006729"/>
    </source>
</evidence>
<evidence type="ECO:0000256" key="3">
    <source>
        <dbReference type="PROSITE-ProRule" id="PRU00358"/>
    </source>
</evidence>
<dbReference type="Gene3D" id="2.30.280.10">
    <property type="entry name" value="SRA-YDG"/>
    <property type="match status" value="1"/>
</dbReference>
<organism evidence="6 7">
    <name type="scientific">Populus trichocarpa</name>
    <name type="common">Western balsam poplar</name>
    <name type="synonym">Populus balsamifera subsp. trichocarpa</name>
    <dbReference type="NCBI Taxonomy" id="3694"/>
    <lineage>
        <taxon>Eukaryota</taxon>
        <taxon>Viridiplantae</taxon>
        <taxon>Streptophyta</taxon>
        <taxon>Embryophyta</taxon>
        <taxon>Tracheophyta</taxon>
        <taxon>Spermatophyta</taxon>
        <taxon>Magnoliopsida</taxon>
        <taxon>eudicotyledons</taxon>
        <taxon>Gunneridae</taxon>
        <taxon>Pentapetalae</taxon>
        <taxon>rosids</taxon>
        <taxon>fabids</taxon>
        <taxon>Malpighiales</taxon>
        <taxon>Salicaceae</taxon>
        <taxon>Saliceae</taxon>
        <taxon>Populus</taxon>
    </lineage>
</organism>
<dbReference type="InParanoid" id="A0A3N7HCJ8"/>
<dbReference type="Proteomes" id="UP000006729">
    <property type="component" value="Chromosome 12"/>
</dbReference>
<gene>
    <name evidence="6" type="ORF">POPTR_012G115500</name>
</gene>
<keyword evidence="7" id="KW-1185">Reference proteome</keyword>
<evidence type="ECO:0000256" key="2">
    <source>
        <dbReference type="ARBA" id="ARBA00023242"/>
    </source>
</evidence>
<evidence type="ECO:0000256" key="4">
    <source>
        <dbReference type="SAM" id="MobiDB-lite"/>
    </source>
</evidence>
<dbReference type="PANTHER" id="PTHR45660:SF46">
    <property type="entry name" value="HISTONE-LYSINE N-METHYLTRANSFERASE, H3 LYSINE-9 SPECIFIC SUVH6"/>
    <property type="match status" value="1"/>
</dbReference>
<proteinExistence type="predicted"/>
<dbReference type="SUPFAM" id="SSF88697">
    <property type="entry name" value="PUA domain-like"/>
    <property type="match status" value="1"/>
</dbReference>
<dbReference type="GO" id="GO:0000775">
    <property type="term" value="C:chromosome, centromeric region"/>
    <property type="evidence" value="ECO:0007669"/>
    <property type="project" value="UniProtKB-SubCell"/>
</dbReference>
<dbReference type="SMR" id="A0A3N7HCJ8"/>
<dbReference type="InterPro" id="IPR036987">
    <property type="entry name" value="SRA-YDG_sf"/>
</dbReference>
<reference evidence="6 7" key="1">
    <citation type="journal article" date="2006" name="Science">
        <title>The genome of black cottonwood, Populus trichocarpa (Torr. &amp; Gray).</title>
        <authorList>
            <person name="Tuskan G.A."/>
            <person name="Difazio S."/>
            <person name="Jansson S."/>
            <person name="Bohlmann J."/>
            <person name="Grigoriev I."/>
            <person name="Hellsten U."/>
            <person name="Putnam N."/>
            <person name="Ralph S."/>
            <person name="Rombauts S."/>
            <person name="Salamov A."/>
            <person name="Schein J."/>
            <person name="Sterck L."/>
            <person name="Aerts A."/>
            <person name="Bhalerao R.R."/>
            <person name="Bhalerao R.P."/>
            <person name="Blaudez D."/>
            <person name="Boerjan W."/>
            <person name="Brun A."/>
            <person name="Brunner A."/>
            <person name="Busov V."/>
            <person name="Campbell M."/>
            <person name="Carlson J."/>
            <person name="Chalot M."/>
            <person name="Chapman J."/>
            <person name="Chen G.L."/>
            <person name="Cooper D."/>
            <person name="Coutinho P.M."/>
            <person name="Couturier J."/>
            <person name="Covert S."/>
            <person name="Cronk Q."/>
            <person name="Cunningham R."/>
            <person name="Davis J."/>
            <person name="Degroeve S."/>
            <person name="Dejardin A."/>
            <person name="Depamphilis C."/>
            <person name="Detter J."/>
            <person name="Dirks B."/>
            <person name="Dubchak I."/>
            <person name="Duplessis S."/>
            <person name="Ehlting J."/>
            <person name="Ellis B."/>
            <person name="Gendler K."/>
            <person name="Goodstein D."/>
            <person name="Gribskov M."/>
            <person name="Grimwood J."/>
            <person name="Groover A."/>
            <person name="Gunter L."/>
            <person name="Hamberger B."/>
            <person name="Heinze B."/>
            <person name="Helariutta Y."/>
            <person name="Henrissat B."/>
            <person name="Holligan D."/>
            <person name="Holt R."/>
            <person name="Huang W."/>
            <person name="Islam-Faridi N."/>
            <person name="Jones S."/>
            <person name="Jones-Rhoades M."/>
            <person name="Jorgensen R."/>
            <person name="Joshi C."/>
            <person name="Kangasjarvi J."/>
            <person name="Karlsson J."/>
            <person name="Kelleher C."/>
            <person name="Kirkpatrick R."/>
            <person name="Kirst M."/>
            <person name="Kohler A."/>
            <person name="Kalluri U."/>
            <person name="Larimer F."/>
            <person name="Leebens-Mack J."/>
            <person name="Leple J.C."/>
            <person name="Locascio P."/>
            <person name="Lou Y."/>
            <person name="Lucas S."/>
            <person name="Martin F."/>
            <person name="Montanini B."/>
            <person name="Napoli C."/>
            <person name="Nelson D.R."/>
            <person name="Nelson C."/>
            <person name="Nieminen K."/>
            <person name="Nilsson O."/>
            <person name="Pereda V."/>
            <person name="Peter G."/>
            <person name="Philippe R."/>
            <person name="Pilate G."/>
            <person name="Poliakov A."/>
            <person name="Razumovskaya J."/>
            <person name="Richardson P."/>
            <person name="Rinaldi C."/>
            <person name="Ritland K."/>
            <person name="Rouze P."/>
            <person name="Ryaboy D."/>
            <person name="Schmutz J."/>
            <person name="Schrader J."/>
            <person name="Segerman B."/>
            <person name="Shin H."/>
            <person name="Siddiqui A."/>
            <person name="Sterky F."/>
            <person name="Terry A."/>
            <person name="Tsai C.J."/>
            <person name="Uberbacher E."/>
            <person name="Unneberg P."/>
            <person name="Vahala J."/>
            <person name="Wall K."/>
            <person name="Wessler S."/>
            <person name="Yang G."/>
            <person name="Yin T."/>
            <person name="Douglas C."/>
            <person name="Marra M."/>
            <person name="Sandberg G."/>
            <person name="Van de Peer Y."/>
            <person name="Rokhsar D."/>
        </authorList>
    </citation>
    <scope>NUCLEOTIDE SEQUENCE [LARGE SCALE GENOMIC DNA]</scope>
    <source>
        <strain evidence="7">cv. Nisqually</strain>
    </source>
</reference>
<protein>
    <recommendedName>
        <fullName evidence="5">YDG domain-containing protein</fullName>
    </recommendedName>
</protein>
<feature type="domain" description="YDG" evidence="5">
    <location>
        <begin position="358"/>
        <end position="515"/>
    </location>
</feature>
<accession>A0A3N7HCJ8</accession>
<evidence type="ECO:0000313" key="6">
    <source>
        <dbReference type="EMBL" id="RQO98608.1"/>
    </source>
</evidence>
<dbReference type="PROSITE" id="PS51015">
    <property type="entry name" value="YDG"/>
    <property type="match status" value="1"/>
</dbReference>